<dbReference type="VEuPathDB" id="FungiDB:I7I53_02249"/>
<organism evidence="2 3">
    <name type="scientific">Ajellomyces capsulatus (strain H88)</name>
    <name type="common">Darling's disease fungus</name>
    <name type="synonym">Histoplasma capsulatum</name>
    <dbReference type="NCBI Taxonomy" id="544711"/>
    <lineage>
        <taxon>Eukaryota</taxon>
        <taxon>Fungi</taxon>
        <taxon>Dikarya</taxon>
        <taxon>Ascomycota</taxon>
        <taxon>Pezizomycotina</taxon>
        <taxon>Eurotiomycetes</taxon>
        <taxon>Eurotiomycetidae</taxon>
        <taxon>Onygenales</taxon>
        <taxon>Ajellomycetaceae</taxon>
        <taxon>Histoplasma</taxon>
    </lineage>
</organism>
<feature type="chain" id="PRO_5034796206" evidence="1">
    <location>
        <begin position="20"/>
        <end position="181"/>
    </location>
</feature>
<protein>
    <submittedName>
        <fullName evidence="2">Uncharacterized protein</fullName>
    </submittedName>
</protein>
<dbReference type="Proteomes" id="UP000663419">
    <property type="component" value="Chromosome 3"/>
</dbReference>
<reference evidence="2" key="1">
    <citation type="submission" date="2021-01" db="EMBL/GenBank/DDBJ databases">
        <title>Chromosome-level genome assembly of a human fungal pathogen reveals clustering of transcriptionally co-regulated genes.</title>
        <authorList>
            <person name="Voorhies M."/>
            <person name="Cohen S."/>
            <person name="Shea T.P."/>
            <person name="Petrus S."/>
            <person name="Munoz J.F."/>
            <person name="Poplawski S."/>
            <person name="Goldman W.E."/>
            <person name="Michael T."/>
            <person name="Cuomo C.A."/>
            <person name="Sil A."/>
            <person name="Beyhan S."/>
        </authorList>
    </citation>
    <scope>NUCLEOTIDE SEQUENCE</scope>
    <source>
        <strain evidence="2">H88</strain>
    </source>
</reference>
<accession>A0A8A1LLA5</accession>
<sequence length="181" mass="20741">MYFYTSVIINLIICLYVAAQGTLQPQILADEKFISLGNNIKTDIDGYLHLDDKGILRSFDNNNKVIDYKLLSAEDFTLISRKYSPEFEKDRVAFWENNLSSIEEDEIWNPSEHTMASILFGRSMSDSESSNLKSEKPNLLARKIMCDIYSCRLNSECLRKDPRCHNCVGQSAPTWRGHCAL</sequence>
<dbReference type="EMBL" id="CP069104">
    <property type="protein sequence ID" value="QSS54631.1"/>
    <property type="molecule type" value="Genomic_DNA"/>
</dbReference>
<keyword evidence="1" id="KW-0732">Signal</keyword>
<evidence type="ECO:0000313" key="2">
    <source>
        <dbReference type="EMBL" id="QSS54631.1"/>
    </source>
</evidence>
<name>A0A8A1LLA5_AJEC8</name>
<evidence type="ECO:0000313" key="3">
    <source>
        <dbReference type="Proteomes" id="UP000663419"/>
    </source>
</evidence>
<proteinExistence type="predicted"/>
<gene>
    <name evidence="2" type="ORF">I7I53_02249</name>
</gene>
<dbReference type="AlphaFoldDB" id="A0A8A1LLA5"/>
<feature type="signal peptide" evidence="1">
    <location>
        <begin position="1"/>
        <end position="19"/>
    </location>
</feature>
<evidence type="ECO:0000256" key="1">
    <source>
        <dbReference type="SAM" id="SignalP"/>
    </source>
</evidence>